<comment type="caution">
    <text evidence="2">The sequence shown here is derived from an EMBL/GenBank/DDBJ whole genome shotgun (WGS) entry which is preliminary data.</text>
</comment>
<proteinExistence type="predicted"/>
<keyword evidence="3" id="KW-1185">Reference proteome</keyword>
<gene>
    <name evidence="2" type="ORF">B9Z19DRAFT_1132800</name>
</gene>
<name>A0A2T6ZGQ0_TUBBO</name>
<accession>A0A2T6ZGQ0</accession>
<feature type="transmembrane region" description="Helical" evidence="1">
    <location>
        <begin position="97"/>
        <end position="117"/>
    </location>
</feature>
<sequence length="122" mass="13006">MASGHGTHPLVPPTLTNKTKQGLIRHREVKHLQKRLDCRIPGCKSVGNGGIKRKDNLAPICGISIGFGYPANPAGATLERRYNDISRVLKLVHASSLDLAGFAMAAVAFGWCLGWAFPGSAC</sequence>
<keyword evidence="1" id="KW-0472">Membrane</keyword>
<reference evidence="2 3" key="1">
    <citation type="submission" date="2017-04" db="EMBL/GenBank/DDBJ databases">
        <title>Draft genome sequence of Tuber borchii Vittad., a whitish edible truffle.</title>
        <authorList>
            <consortium name="DOE Joint Genome Institute"/>
            <person name="Murat C."/>
            <person name="Kuo A."/>
            <person name="Barry K.W."/>
            <person name="Clum A."/>
            <person name="Dockter R.B."/>
            <person name="Fauchery L."/>
            <person name="Iotti M."/>
            <person name="Kohler A."/>
            <person name="Labutti K."/>
            <person name="Lindquist E.A."/>
            <person name="Lipzen A."/>
            <person name="Ohm R.A."/>
            <person name="Wang M."/>
            <person name="Grigoriev I.V."/>
            <person name="Zambonelli A."/>
            <person name="Martin F.M."/>
        </authorList>
    </citation>
    <scope>NUCLEOTIDE SEQUENCE [LARGE SCALE GENOMIC DNA]</scope>
    <source>
        <strain evidence="2 3">Tbo3840</strain>
    </source>
</reference>
<protein>
    <submittedName>
        <fullName evidence="2">Uncharacterized protein</fullName>
    </submittedName>
</protein>
<dbReference type="Proteomes" id="UP000244722">
    <property type="component" value="Unassembled WGS sequence"/>
</dbReference>
<dbReference type="AlphaFoldDB" id="A0A2T6ZGQ0"/>
<keyword evidence="1" id="KW-0812">Transmembrane</keyword>
<evidence type="ECO:0000256" key="1">
    <source>
        <dbReference type="SAM" id="Phobius"/>
    </source>
</evidence>
<dbReference type="EMBL" id="NESQ01000280">
    <property type="protein sequence ID" value="PUU74680.1"/>
    <property type="molecule type" value="Genomic_DNA"/>
</dbReference>
<organism evidence="2 3">
    <name type="scientific">Tuber borchii</name>
    <name type="common">White truffle</name>
    <dbReference type="NCBI Taxonomy" id="42251"/>
    <lineage>
        <taxon>Eukaryota</taxon>
        <taxon>Fungi</taxon>
        <taxon>Dikarya</taxon>
        <taxon>Ascomycota</taxon>
        <taxon>Pezizomycotina</taxon>
        <taxon>Pezizomycetes</taxon>
        <taxon>Pezizales</taxon>
        <taxon>Tuberaceae</taxon>
        <taxon>Tuber</taxon>
    </lineage>
</organism>
<evidence type="ECO:0000313" key="3">
    <source>
        <dbReference type="Proteomes" id="UP000244722"/>
    </source>
</evidence>
<keyword evidence="1" id="KW-1133">Transmembrane helix</keyword>
<evidence type="ECO:0000313" key="2">
    <source>
        <dbReference type="EMBL" id="PUU74680.1"/>
    </source>
</evidence>